<evidence type="ECO:0000313" key="2">
    <source>
        <dbReference type="EMBL" id="KAF6800334.1"/>
    </source>
</evidence>
<feature type="signal peptide" evidence="1">
    <location>
        <begin position="1"/>
        <end position="19"/>
    </location>
</feature>
<keyword evidence="3" id="KW-1185">Reference proteome</keyword>
<comment type="caution">
    <text evidence="2">The sequence shown here is derived from an EMBL/GenBank/DDBJ whole genome shotgun (WGS) entry which is preliminary data.</text>
</comment>
<keyword evidence="1" id="KW-0732">Signal</keyword>
<evidence type="ECO:0000313" key="3">
    <source>
        <dbReference type="Proteomes" id="UP000652219"/>
    </source>
</evidence>
<accession>A0A8H6IVF6</accession>
<dbReference type="AlphaFoldDB" id="A0A8H6IVF6"/>
<dbReference type="EMBL" id="WIGN01000306">
    <property type="protein sequence ID" value="KAF6800334.1"/>
    <property type="molecule type" value="Genomic_DNA"/>
</dbReference>
<name>A0A8H6IVF6_9PEZI</name>
<organism evidence="2 3">
    <name type="scientific">Colletotrichum sojae</name>
    <dbReference type="NCBI Taxonomy" id="2175907"/>
    <lineage>
        <taxon>Eukaryota</taxon>
        <taxon>Fungi</taxon>
        <taxon>Dikarya</taxon>
        <taxon>Ascomycota</taxon>
        <taxon>Pezizomycotina</taxon>
        <taxon>Sordariomycetes</taxon>
        <taxon>Hypocreomycetidae</taxon>
        <taxon>Glomerellales</taxon>
        <taxon>Glomerellaceae</taxon>
        <taxon>Colletotrichum</taxon>
        <taxon>Colletotrichum orchidearum species complex</taxon>
    </lineage>
</organism>
<proteinExistence type="predicted"/>
<dbReference type="Gene3D" id="1.10.600.10">
    <property type="entry name" value="Farnesyl Diphosphate Synthase"/>
    <property type="match status" value="1"/>
</dbReference>
<reference evidence="2 3" key="1">
    <citation type="journal article" date="2020" name="Phytopathology">
        <title>Genome Sequence Resources of Colletotrichum truncatum, C. plurivorum, C. musicola, and C. sojae: Four Species Pathogenic to Soybean (Glycine max).</title>
        <authorList>
            <person name="Rogerio F."/>
            <person name="Boufleur T.R."/>
            <person name="Ciampi-Guillardi M."/>
            <person name="Sukno S.A."/>
            <person name="Thon M.R."/>
            <person name="Massola Junior N.S."/>
            <person name="Baroncelli R."/>
        </authorList>
    </citation>
    <scope>NUCLEOTIDE SEQUENCE [LARGE SCALE GENOMIC DNA]</scope>
    <source>
        <strain evidence="2 3">LFN0009</strain>
    </source>
</reference>
<protein>
    <recommendedName>
        <fullName evidence="4">Terpenoid synthase</fullName>
    </recommendedName>
</protein>
<dbReference type="InterPro" id="IPR008949">
    <property type="entry name" value="Isoprenoid_synthase_dom_sf"/>
</dbReference>
<feature type="chain" id="PRO_5034458761" description="Terpenoid synthase" evidence="1">
    <location>
        <begin position="20"/>
        <end position="357"/>
    </location>
</feature>
<dbReference type="SUPFAM" id="SSF48576">
    <property type="entry name" value="Terpenoid synthases"/>
    <property type="match status" value="1"/>
</dbReference>
<evidence type="ECO:0000256" key="1">
    <source>
        <dbReference type="SAM" id="SignalP"/>
    </source>
</evidence>
<gene>
    <name evidence="2" type="ORF">CSOJ01_12220</name>
</gene>
<dbReference type="Proteomes" id="UP000652219">
    <property type="component" value="Unassembled WGS sequence"/>
</dbReference>
<evidence type="ECO:0008006" key="4">
    <source>
        <dbReference type="Google" id="ProtNLM"/>
    </source>
</evidence>
<sequence>MHRTVAVVCIFGITRILEAHEDISWVSPIRFAYDWLKDAPSQYLSAPPLEYTSDFPAALFPPDYPNGKGDFTREALRPGNITSSNDENAFDISPLRAGLPWATGLMKARQSRRNGVSLARIASHELLTEEEGRFTKFATYLFPEADEQRMRLLAATITPGKCTVKARSTWCETILSKRLGNDVEDGANETPLHALLSYTVRELKAEDQRRATVDRRYILACVKFSLRFSVCIDDPKLARDLRLVSDHMSLVNDLASYDKEKRAYDSGKVCYLINAVDVVQRLLALTTPAAAKSLAYSMQLQVEAEMKEELGHLVVSRELSTEELEFVDAALVMAAGNVFYFVKIWWTGSQDCHAEWR</sequence>